<dbReference type="InterPro" id="IPR050546">
    <property type="entry name" value="Glycosyl_Hydrlase_16"/>
</dbReference>
<comment type="similarity">
    <text evidence="1">Belongs to the glycosyl hydrolase 16 family.</text>
</comment>
<dbReference type="InterPro" id="IPR000757">
    <property type="entry name" value="Beta-glucanase-like"/>
</dbReference>
<dbReference type="SUPFAM" id="SSF49899">
    <property type="entry name" value="Concanavalin A-like lectins/glucanases"/>
    <property type="match status" value="1"/>
</dbReference>
<evidence type="ECO:0000313" key="7">
    <source>
        <dbReference type="Proteomes" id="UP001183202"/>
    </source>
</evidence>
<keyword evidence="4" id="KW-0326">Glycosidase</keyword>
<dbReference type="CDD" id="cd08023">
    <property type="entry name" value="GH16_laminarinase_like"/>
    <property type="match status" value="1"/>
</dbReference>
<protein>
    <submittedName>
        <fullName evidence="6">Glycoside hydrolase family 16 protein</fullName>
    </submittedName>
</protein>
<reference evidence="7" key="1">
    <citation type="submission" date="2023-07" db="EMBL/GenBank/DDBJ databases">
        <title>30 novel species of actinomycetes from the DSMZ collection.</title>
        <authorList>
            <person name="Nouioui I."/>
        </authorList>
    </citation>
    <scope>NUCLEOTIDE SEQUENCE [LARGE SCALE GENOMIC DNA]</scope>
    <source>
        <strain evidence="7">DSM 45834</strain>
    </source>
</reference>
<dbReference type="GO" id="GO:0016787">
    <property type="term" value="F:hydrolase activity"/>
    <property type="evidence" value="ECO:0007669"/>
    <property type="project" value="UniProtKB-KW"/>
</dbReference>
<dbReference type="Gene3D" id="2.60.120.200">
    <property type="match status" value="1"/>
</dbReference>
<dbReference type="RefSeq" id="WP_311557479.1">
    <property type="nucleotide sequence ID" value="NZ_JAVREJ010000011.1"/>
</dbReference>
<keyword evidence="3 6" id="KW-0378">Hydrolase</keyword>
<dbReference type="PANTHER" id="PTHR10963">
    <property type="entry name" value="GLYCOSYL HYDROLASE-RELATED"/>
    <property type="match status" value="1"/>
</dbReference>
<evidence type="ECO:0000256" key="2">
    <source>
        <dbReference type="ARBA" id="ARBA00022729"/>
    </source>
</evidence>
<dbReference type="Pfam" id="PF00722">
    <property type="entry name" value="Glyco_hydro_16"/>
    <property type="match status" value="1"/>
</dbReference>
<dbReference type="PROSITE" id="PS01034">
    <property type="entry name" value="GH16_1"/>
    <property type="match status" value="1"/>
</dbReference>
<dbReference type="InterPro" id="IPR008263">
    <property type="entry name" value="GH16_AS"/>
</dbReference>
<evidence type="ECO:0000313" key="6">
    <source>
        <dbReference type="EMBL" id="MDT0351262.1"/>
    </source>
</evidence>
<organism evidence="6 7">
    <name type="scientific">Pseudonocardia charpentierae</name>
    <dbReference type="NCBI Taxonomy" id="3075545"/>
    <lineage>
        <taxon>Bacteria</taxon>
        <taxon>Bacillati</taxon>
        <taxon>Actinomycetota</taxon>
        <taxon>Actinomycetes</taxon>
        <taxon>Pseudonocardiales</taxon>
        <taxon>Pseudonocardiaceae</taxon>
        <taxon>Pseudonocardia</taxon>
    </lineage>
</organism>
<dbReference type="PANTHER" id="PTHR10963:SF55">
    <property type="entry name" value="GLYCOSIDE HYDROLASE FAMILY 16 PROTEIN"/>
    <property type="match status" value="1"/>
</dbReference>
<keyword evidence="7" id="KW-1185">Reference proteome</keyword>
<dbReference type="Proteomes" id="UP001183202">
    <property type="component" value="Unassembled WGS sequence"/>
</dbReference>
<name>A0ABU2NBC9_9PSEU</name>
<dbReference type="EMBL" id="JAVREJ010000011">
    <property type="protein sequence ID" value="MDT0351262.1"/>
    <property type="molecule type" value="Genomic_DNA"/>
</dbReference>
<feature type="domain" description="GH16" evidence="5">
    <location>
        <begin position="1"/>
        <end position="115"/>
    </location>
</feature>
<proteinExistence type="inferred from homology"/>
<gene>
    <name evidence="6" type="ORF">RM445_17170</name>
</gene>
<evidence type="ECO:0000259" key="5">
    <source>
        <dbReference type="PROSITE" id="PS51762"/>
    </source>
</evidence>
<evidence type="ECO:0000256" key="1">
    <source>
        <dbReference type="ARBA" id="ARBA00006865"/>
    </source>
</evidence>
<keyword evidence="2" id="KW-0732">Signal</keyword>
<sequence>MLGDNLDSAGWPTAGEIDVMENVGKVPGSVYGTLHGPGAVYENQQVTAEYTLPEGQAFADDFHTFAVEWSPTAITWYVDGQPYEKRTKEELASALTMNVRLVGDTPCSVPGFDCC</sequence>
<evidence type="ECO:0000256" key="4">
    <source>
        <dbReference type="ARBA" id="ARBA00023295"/>
    </source>
</evidence>
<dbReference type="InterPro" id="IPR013320">
    <property type="entry name" value="ConA-like_dom_sf"/>
</dbReference>
<evidence type="ECO:0000256" key="3">
    <source>
        <dbReference type="ARBA" id="ARBA00022801"/>
    </source>
</evidence>
<dbReference type="PROSITE" id="PS51762">
    <property type="entry name" value="GH16_2"/>
    <property type="match status" value="1"/>
</dbReference>
<comment type="caution">
    <text evidence="6">The sequence shown here is derived from an EMBL/GenBank/DDBJ whole genome shotgun (WGS) entry which is preliminary data.</text>
</comment>
<accession>A0ABU2NBC9</accession>